<evidence type="ECO:0000313" key="6">
    <source>
        <dbReference type="EMBL" id="GKV35661.1"/>
    </source>
</evidence>
<sequence>MADLILAPIVDTAISKVISYGFNQSGLGAAYKLELRKFTFTLSMVRALLQDAEKQHVTSHPDLKPWLKGLLAIVDEAHDIVEEFTYKSLLRKVAARKPMWKQVNIERCAKLKSPPSVSELTNLQMLHILDCKELSSIGESLSTSVDLKKLMIRKCPSLIYVPNLHGLSSLHTLTIEECDGLTSLPSGLSSCSALEELRIHCNYLTSIPEDLNAFCSLVRLDISRCRNLISIPGESLGSLACLKALCIGGFSEELEVFPDLNSIYHLKSSLENLTVIGWEKLRHLPHQIQHLTHLRKLSIKDFHGVEALPEWLGELTSLRSLSIIDCKSLKHMLSMDCPFRLQFFHIDNCPCWEYY</sequence>
<feature type="domain" description="Disease resistance N-terminal" evidence="5">
    <location>
        <begin position="10"/>
        <end position="95"/>
    </location>
</feature>
<keyword evidence="3" id="KW-0611">Plant defense</keyword>
<evidence type="ECO:0000256" key="2">
    <source>
        <dbReference type="ARBA" id="ARBA00022741"/>
    </source>
</evidence>
<keyword evidence="7" id="KW-1185">Reference proteome</keyword>
<evidence type="ECO:0000256" key="1">
    <source>
        <dbReference type="ARBA" id="ARBA00022737"/>
    </source>
</evidence>
<dbReference type="InterPro" id="IPR032675">
    <property type="entry name" value="LRR_dom_sf"/>
</dbReference>
<reference evidence="6 7" key="1">
    <citation type="journal article" date="2021" name="Commun. Biol.">
        <title>The genome of Shorea leprosula (Dipterocarpaceae) highlights the ecological relevance of drought in aseasonal tropical rainforests.</title>
        <authorList>
            <person name="Ng K.K.S."/>
            <person name="Kobayashi M.J."/>
            <person name="Fawcett J.A."/>
            <person name="Hatakeyama M."/>
            <person name="Paape T."/>
            <person name="Ng C.H."/>
            <person name="Ang C.C."/>
            <person name="Tnah L.H."/>
            <person name="Lee C.T."/>
            <person name="Nishiyama T."/>
            <person name="Sese J."/>
            <person name="O'Brien M.J."/>
            <person name="Copetti D."/>
            <person name="Mohd Noor M.I."/>
            <person name="Ong R.C."/>
            <person name="Putra M."/>
            <person name="Sireger I.Z."/>
            <person name="Indrioko S."/>
            <person name="Kosugi Y."/>
            <person name="Izuno A."/>
            <person name="Isagi Y."/>
            <person name="Lee S.L."/>
            <person name="Shimizu K.K."/>
        </authorList>
    </citation>
    <scope>NUCLEOTIDE SEQUENCE [LARGE SCALE GENOMIC DNA]</scope>
    <source>
        <strain evidence="6">214</strain>
    </source>
</reference>
<dbReference type="GO" id="GO:0005524">
    <property type="term" value="F:ATP binding"/>
    <property type="evidence" value="ECO:0007669"/>
    <property type="project" value="UniProtKB-KW"/>
</dbReference>
<dbReference type="EMBL" id="BPVZ01000112">
    <property type="protein sequence ID" value="GKV35661.1"/>
    <property type="molecule type" value="Genomic_DNA"/>
</dbReference>
<dbReference type="Proteomes" id="UP001054252">
    <property type="component" value="Unassembled WGS sequence"/>
</dbReference>
<dbReference type="InterPro" id="IPR041118">
    <property type="entry name" value="Rx_N"/>
</dbReference>
<dbReference type="Pfam" id="PF18052">
    <property type="entry name" value="Rx_N"/>
    <property type="match status" value="1"/>
</dbReference>
<evidence type="ECO:0000259" key="5">
    <source>
        <dbReference type="Pfam" id="PF18052"/>
    </source>
</evidence>
<evidence type="ECO:0000256" key="4">
    <source>
        <dbReference type="ARBA" id="ARBA00022840"/>
    </source>
</evidence>
<comment type="caution">
    <text evidence="6">The sequence shown here is derived from an EMBL/GenBank/DDBJ whole genome shotgun (WGS) entry which is preliminary data.</text>
</comment>
<keyword evidence="1" id="KW-0677">Repeat</keyword>
<dbReference type="GO" id="GO:0006952">
    <property type="term" value="P:defense response"/>
    <property type="evidence" value="ECO:0007669"/>
    <property type="project" value="UniProtKB-KW"/>
</dbReference>
<keyword evidence="4" id="KW-0067">ATP-binding</keyword>
<evidence type="ECO:0000256" key="3">
    <source>
        <dbReference type="ARBA" id="ARBA00022821"/>
    </source>
</evidence>
<dbReference type="PANTHER" id="PTHR36766:SF70">
    <property type="entry name" value="DISEASE RESISTANCE PROTEIN RGA4"/>
    <property type="match status" value="1"/>
</dbReference>
<name>A0AAV5LEI5_9ROSI</name>
<protein>
    <recommendedName>
        <fullName evidence="5">Disease resistance N-terminal domain-containing protein</fullName>
    </recommendedName>
</protein>
<accession>A0AAV5LEI5</accession>
<dbReference type="Gene3D" id="3.80.10.10">
    <property type="entry name" value="Ribonuclease Inhibitor"/>
    <property type="match status" value="2"/>
</dbReference>
<dbReference type="PANTHER" id="PTHR36766">
    <property type="entry name" value="PLANT BROAD-SPECTRUM MILDEW RESISTANCE PROTEIN RPW8"/>
    <property type="match status" value="1"/>
</dbReference>
<dbReference type="SUPFAM" id="SSF52058">
    <property type="entry name" value="L domain-like"/>
    <property type="match status" value="1"/>
</dbReference>
<dbReference type="AlphaFoldDB" id="A0AAV5LEI5"/>
<evidence type="ECO:0000313" key="7">
    <source>
        <dbReference type="Proteomes" id="UP001054252"/>
    </source>
</evidence>
<keyword evidence="2" id="KW-0547">Nucleotide-binding</keyword>
<gene>
    <name evidence="6" type="ORF">SLEP1_g43902</name>
</gene>
<proteinExistence type="predicted"/>
<organism evidence="6 7">
    <name type="scientific">Rubroshorea leprosula</name>
    <dbReference type="NCBI Taxonomy" id="152421"/>
    <lineage>
        <taxon>Eukaryota</taxon>
        <taxon>Viridiplantae</taxon>
        <taxon>Streptophyta</taxon>
        <taxon>Embryophyta</taxon>
        <taxon>Tracheophyta</taxon>
        <taxon>Spermatophyta</taxon>
        <taxon>Magnoliopsida</taxon>
        <taxon>eudicotyledons</taxon>
        <taxon>Gunneridae</taxon>
        <taxon>Pentapetalae</taxon>
        <taxon>rosids</taxon>
        <taxon>malvids</taxon>
        <taxon>Malvales</taxon>
        <taxon>Dipterocarpaceae</taxon>
        <taxon>Rubroshorea</taxon>
    </lineage>
</organism>